<protein>
    <submittedName>
        <fullName evidence="2">HEPN domain protein</fullName>
    </submittedName>
</protein>
<organism evidence="2">
    <name type="scientific">Clostridium paraputrificum</name>
    <dbReference type="NCBI Taxonomy" id="29363"/>
    <lineage>
        <taxon>Bacteria</taxon>
        <taxon>Bacillati</taxon>
        <taxon>Bacillota</taxon>
        <taxon>Clostridia</taxon>
        <taxon>Eubacteriales</taxon>
        <taxon>Clostridiaceae</taxon>
        <taxon>Clostridium</taxon>
    </lineage>
</organism>
<dbReference type="SUPFAM" id="SSF81593">
    <property type="entry name" value="Nucleotidyltransferase substrate binding subunit/domain"/>
    <property type="match status" value="1"/>
</dbReference>
<proteinExistence type="predicted"/>
<dbReference type="InterPro" id="IPR007842">
    <property type="entry name" value="HEPN_dom"/>
</dbReference>
<sequence>MTQRSMFDCALTQYTVAMRNREWYDVRFSVLVNCQQMIEMVCKGILEELYGEYPRTHDIRFLVQKVDKNLAIANRAFLVEITDWYFTQRYASDNYYDYSIEEFNDVVDKCFALYNLLLSYRKSGAKESNFFR</sequence>
<reference evidence="2" key="1">
    <citation type="submission" date="2019-11" db="EMBL/GenBank/DDBJ databases">
        <authorList>
            <person name="Feng L."/>
        </authorList>
    </citation>
    <scope>NUCLEOTIDE SEQUENCE</scope>
    <source>
        <strain evidence="2">CParaputrificumLFYP93</strain>
    </source>
</reference>
<evidence type="ECO:0000259" key="1">
    <source>
        <dbReference type="Pfam" id="PF05168"/>
    </source>
</evidence>
<dbReference type="RefSeq" id="WP_156561803.1">
    <property type="nucleotide sequence ID" value="NZ_CACRTV010000057.1"/>
</dbReference>
<name>A0A6N3F8E2_9CLOT</name>
<dbReference type="EMBL" id="CACRTV010000057">
    <property type="protein sequence ID" value="VYU48354.1"/>
    <property type="molecule type" value="Genomic_DNA"/>
</dbReference>
<dbReference type="Pfam" id="PF05168">
    <property type="entry name" value="HEPN"/>
    <property type="match status" value="1"/>
</dbReference>
<evidence type="ECO:0000313" key="2">
    <source>
        <dbReference type="EMBL" id="VYU48354.1"/>
    </source>
</evidence>
<accession>A0A6N3F8E2</accession>
<gene>
    <name evidence="2" type="ORF">CPLFYP93_02439</name>
</gene>
<feature type="domain" description="HEPN" evidence="1">
    <location>
        <begin position="30"/>
        <end position="115"/>
    </location>
</feature>
<dbReference type="AlphaFoldDB" id="A0A6N3F8E2"/>
<dbReference type="Gene3D" id="1.20.120.330">
    <property type="entry name" value="Nucleotidyltransferases domain 2"/>
    <property type="match status" value="1"/>
</dbReference>